<keyword evidence="7 10" id="KW-1133">Transmembrane helix</keyword>
<keyword evidence="4 10" id="KW-0812">Transmembrane</keyword>
<dbReference type="InterPro" id="IPR027387">
    <property type="entry name" value="Cytb/b6-like_sf"/>
</dbReference>
<keyword evidence="8" id="KW-0408">Iron</keyword>
<feature type="transmembrane region" description="Helical" evidence="10">
    <location>
        <begin position="130"/>
        <end position="150"/>
    </location>
</feature>
<keyword evidence="5" id="KW-0479">Metal-binding</keyword>
<feature type="transmembrane region" description="Helical" evidence="10">
    <location>
        <begin position="29"/>
        <end position="53"/>
    </location>
</feature>
<evidence type="ECO:0000259" key="11">
    <source>
        <dbReference type="PROSITE" id="PS51002"/>
    </source>
</evidence>
<dbReference type="PANTHER" id="PTHR19271:SF16">
    <property type="entry name" value="CYTOCHROME B"/>
    <property type="match status" value="1"/>
</dbReference>
<evidence type="ECO:0000256" key="8">
    <source>
        <dbReference type="ARBA" id="ARBA00023004"/>
    </source>
</evidence>
<dbReference type="InterPro" id="IPR005798">
    <property type="entry name" value="Cyt_b/b6_C"/>
</dbReference>
<evidence type="ECO:0000256" key="6">
    <source>
        <dbReference type="ARBA" id="ARBA00022982"/>
    </source>
</evidence>
<keyword evidence="13" id="KW-1185">Reference proteome</keyword>
<dbReference type="SUPFAM" id="SSF81648">
    <property type="entry name" value="a domain/subunit of cytochrome bc1 complex (Ubiquinol-cytochrome c reductase)"/>
    <property type="match status" value="1"/>
</dbReference>
<evidence type="ECO:0000256" key="1">
    <source>
        <dbReference type="ARBA" id="ARBA00004141"/>
    </source>
</evidence>
<dbReference type="RefSeq" id="WP_386846411.1">
    <property type="nucleotide sequence ID" value="NZ_JBHUMK010000059.1"/>
</dbReference>
<feature type="transmembrane region" description="Helical" evidence="10">
    <location>
        <begin position="359"/>
        <end position="377"/>
    </location>
</feature>
<keyword evidence="2" id="KW-0813">Transport</keyword>
<name>A0ABW5P739_9DEIO</name>
<feature type="transmembrane region" description="Helical" evidence="10">
    <location>
        <begin position="196"/>
        <end position="217"/>
    </location>
</feature>
<dbReference type="InterPro" id="IPR016174">
    <property type="entry name" value="Di-haem_cyt_TM"/>
</dbReference>
<feature type="transmembrane region" description="Helical" evidence="10">
    <location>
        <begin position="319"/>
        <end position="339"/>
    </location>
</feature>
<dbReference type="PANTHER" id="PTHR19271">
    <property type="entry name" value="CYTOCHROME B"/>
    <property type="match status" value="1"/>
</dbReference>
<protein>
    <submittedName>
        <fullName evidence="12">Cytochrome bc complex cytochrome b subunit</fullName>
    </submittedName>
</protein>
<evidence type="ECO:0000256" key="4">
    <source>
        <dbReference type="ARBA" id="ARBA00022692"/>
    </source>
</evidence>
<comment type="subcellular location">
    <subcellularLocation>
        <location evidence="1">Membrane</location>
        <topology evidence="1">Multi-pass membrane protein</topology>
    </subcellularLocation>
</comment>
<organism evidence="12 13">
    <name type="scientific">Deinococcus taklimakanensis</name>
    <dbReference type="NCBI Taxonomy" id="536443"/>
    <lineage>
        <taxon>Bacteria</taxon>
        <taxon>Thermotogati</taxon>
        <taxon>Deinococcota</taxon>
        <taxon>Deinococci</taxon>
        <taxon>Deinococcales</taxon>
        <taxon>Deinococcaceae</taxon>
        <taxon>Deinococcus</taxon>
    </lineage>
</organism>
<evidence type="ECO:0000256" key="10">
    <source>
        <dbReference type="SAM" id="Phobius"/>
    </source>
</evidence>
<feature type="domain" description="Cytochrome b/b6 N-terminal region profile" evidence="11">
    <location>
        <begin position="1"/>
        <end position="227"/>
    </location>
</feature>
<evidence type="ECO:0000256" key="3">
    <source>
        <dbReference type="ARBA" id="ARBA00022617"/>
    </source>
</evidence>
<dbReference type="InterPro" id="IPR005797">
    <property type="entry name" value="Cyt_b/b6_N"/>
</dbReference>
<dbReference type="Proteomes" id="UP001597475">
    <property type="component" value="Unassembled WGS sequence"/>
</dbReference>
<dbReference type="SUPFAM" id="SSF81342">
    <property type="entry name" value="Transmembrane di-heme cytochromes"/>
    <property type="match status" value="1"/>
</dbReference>
<gene>
    <name evidence="12" type="ORF">ACFSR9_12885</name>
</gene>
<evidence type="ECO:0000313" key="12">
    <source>
        <dbReference type="EMBL" id="MFD2610324.1"/>
    </source>
</evidence>
<evidence type="ECO:0000256" key="9">
    <source>
        <dbReference type="ARBA" id="ARBA00023136"/>
    </source>
</evidence>
<dbReference type="Pfam" id="PF00032">
    <property type="entry name" value="Cytochrom_B_C"/>
    <property type="match status" value="1"/>
</dbReference>
<reference evidence="13" key="1">
    <citation type="journal article" date="2019" name="Int. J. Syst. Evol. Microbiol.">
        <title>The Global Catalogue of Microorganisms (GCM) 10K type strain sequencing project: providing services to taxonomists for standard genome sequencing and annotation.</title>
        <authorList>
            <consortium name="The Broad Institute Genomics Platform"/>
            <consortium name="The Broad Institute Genome Sequencing Center for Infectious Disease"/>
            <person name="Wu L."/>
            <person name="Ma J."/>
        </authorList>
    </citation>
    <scope>NUCLEOTIDE SEQUENCE [LARGE SCALE GENOMIC DNA]</scope>
    <source>
        <strain evidence="13">KCTC 33842</strain>
    </source>
</reference>
<keyword evidence="3" id="KW-0349">Heme</keyword>
<proteinExistence type="predicted"/>
<evidence type="ECO:0000256" key="7">
    <source>
        <dbReference type="ARBA" id="ARBA00022989"/>
    </source>
</evidence>
<keyword evidence="9 10" id="KW-0472">Membrane</keyword>
<feature type="transmembrane region" description="Helical" evidence="10">
    <location>
        <begin position="389"/>
        <end position="410"/>
    </location>
</feature>
<feature type="transmembrane region" description="Helical" evidence="10">
    <location>
        <begin position="291"/>
        <end position="312"/>
    </location>
</feature>
<evidence type="ECO:0000256" key="2">
    <source>
        <dbReference type="ARBA" id="ARBA00022448"/>
    </source>
</evidence>
<dbReference type="Pfam" id="PF13631">
    <property type="entry name" value="Cytochrom_B_N_2"/>
    <property type="match status" value="1"/>
</dbReference>
<dbReference type="EMBL" id="JBHUMK010000059">
    <property type="protein sequence ID" value="MFD2610324.1"/>
    <property type="molecule type" value="Genomic_DNA"/>
</dbReference>
<comment type="caution">
    <text evidence="12">The sequence shown here is derived from an EMBL/GenBank/DDBJ whole genome shotgun (WGS) entry which is preliminary data.</text>
</comment>
<dbReference type="Gene3D" id="1.20.810.10">
    <property type="entry name" value="Cytochrome Bc1 Complex, Chain C"/>
    <property type="match status" value="1"/>
</dbReference>
<feature type="transmembrane region" description="Helical" evidence="10">
    <location>
        <begin position="97"/>
        <end position="118"/>
    </location>
</feature>
<evidence type="ECO:0000313" key="13">
    <source>
        <dbReference type="Proteomes" id="UP001597475"/>
    </source>
</evidence>
<sequence length="451" mass="50375">MNQWLDERLHISRLNDKFLRKAFPVHHSFFLGEITLFSLIILVLTGILLALSYEPSNTLVVNSFDPGTADKPNMIPAAYHSALKINAMPFGDMLRRIHHWSANIMVAAAIIHMMRVYFTGAFKKPREINWWIGLLLLIFSALTAVTGYILPYDNYAYQTLGVVYAIVKSVPWVGDWLAQAAFAGAYPGEGVIPRIYGYHIMLLPMILVATTGAHMLIMIKQKHTQPQYAKRLAYKKIVGVPLMTQQTPIMLLLAILFAAIVVLFSAFIPVHPVEHFGPPDPTPIPNIKPDWYLLWVFGALAIIPPFEFEFLGGHINAEFVGAMVLPMIPIGLMFLAPLLDRSKENLYYAENPTNHPVRLGAGVAFLTFMLVMSLAGYKPELIASGMLTSGNANAILWIMAFVLPALAYFLTQLIVRGIARLHASNQRHLAHQTQARQAQLVDTHVHSPSHD</sequence>
<evidence type="ECO:0000256" key="5">
    <source>
        <dbReference type="ARBA" id="ARBA00022723"/>
    </source>
</evidence>
<dbReference type="InterPro" id="IPR036150">
    <property type="entry name" value="Cyt_b/b6_C_sf"/>
</dbReference>
<dbReference type="PROSITE" id="PS51002">
    <property type="entry name" value="CYTB_NTER"/>
    <property type="match status" value="1"/>
</dbReference>
<feature type="transmembrane region" description="Helical" evidence="10">
    <location>
        <begin position="249"/>
        <end position="271"/>
    </location>
</feature>
<keyword evidence="6" id="KW-0249">Electron transport</keyword>
<accession>A0ABW5P739</accession>